<keyword evidence="2" id="KW-0732">Signal</keyword>
<reference evidence="3 4" key="1">
    <citation type="journal article" date="2019" name="Mol. Biol. Evol.">
        <title>Blast fungal genomes show frequent chromosomal changes, gene gains and losses, and effector gene turnover.</title>
        <authorList>
            <person name="Gomez Luciano L.B."/>
            <person name="Jason Tsai I."/>
            <person name="Chuma I."/>
            <person name="Tosa Y."/>
            <person name="Chen Y.H."/>
            <person name="Li J.Y."/>
            <person name="Li M.Y."/>
            <person name="Jade Lu M.Y."/>
            <person name="Nakayashiki H."/>
            <person name="Li W.H."/>
        </authorList>
    </citation>
    <scope>NUCLEOTIDE SEQUENCE [LARGE SCALE GENOMIC DNA]</scope>
    <source>
        <strain evidence="3">MZ5-1-6</strain>
    </source>
</reference>
<protein>
    <submittedName>
        <fullName evidence="3">Uncharacterized protein</fullName>
    </submittedName>
</protein>
<sequence length="158" mass="16775">MRSIFIIALASLARMTASAPGATKSDHTVEIVQQRAEQSIAVPQKDVELQSVEIRDWEPPKVVAARTTTALQLTAKRGQRQRAAISARQLSPRVNSNPNTQPKTQPSQGQPKTGQSPKNSGTGAGYGDMPSAGSRLVSLINIEVFAVATGVAIATYLL</sequence>
<feature type="chain" id="PRO_5020231751" evidence="2">
    <location>
        <begin position="19"/>
        <end position="158"/>
    </location>
</feature>
<feature type="signal peptide" evidence="2">
    <location>
        <begin position="1"/>
        <end position="18"/>
    </location>
</feature>
<organism evidence="3 4">
    <name type="scientific">Pyricularia oryzae</name>
    <name type="common">Rice blast fungus</name>
    <name type="synonym">Magnaporthe oryzae</name>
    <dbReference type="NCBI Taxonomy" id="318829"/>
    <lineage>
        <taxon>Eukaryota</taxon>
        <taxon>Fungi</taxon>
        <taxon>Dikarya</taxon>
        <taxon>Ascomycota</taxon>
        <taxon>Pezizomycotina</taxon>
        <taxon>Sordariomycetes</taxon>
        <taxon>Sordariomycetidae</taxon>
        <taxon>Magnaporthales</taxon>
        <taxon>Pyriculariaceae</taxon>
        <taxon>Pyricularia</taxon>
    </lineage>
</organism>
<evidence type="ECO:0000313" key="4">
    <source>
        <dbReference type="Proteomes" id="UP000294847"/>
    </source>
</evidence>
<name>A0A4P7N7C8_PYROR</name>
<evidence type="ECO:0000313" key="3">
    <source>
        <dbReference type="EMBL" id="QBZ58343.1"/>
    </source>
</evidence>
<gene>
    <name evidence="3" type="ORF">PoMZ_03295</name>
</gene>
<feature type="region of interest" description="Disordered" evidence="1">
    <location>
        <begin position="73"/>
        <end position="127"/>
    </location>
</feature>
<dbReference type="AlphaFoldDB" id="A0A4P7N7C8"/>
<evidence type="ECO:0000256" key="1">
    <source>
        <dbReference type="SAM" id="MobiDB-lite"/>
    </source>
</evidence>
<dbReference type="Proteomes" id="UP000294847">
    <property type="component" value="Chromosome 3"/>
</dbReference>
<dbReference type="EMBL" id="CP034206">
    <property type="protein sequence ID" value="QBZ58343.1"/>
    <property type="molecule type" value="Genomic_DNA"/>
</dbReference>
<accession>A0A4P7N7C8</accession>
<feature type="compositionally biased region" description="Polar residues" evidence="1">
    <location>
        <begin position="88"/>
        <end position="121"/>
    </location>
</feature>
<proteinExistence type="predicted"/>
<evidence type="ECO:0000256" key="2">
    <source>
        <dbReference type="SAM" id="SignalP"/>
    </source>
</evidence>